<dbReference type="GO" id="GO:0009742">
    <property type="term" value="P:brassinosteroid mediated signaling pathway"/>
    <property type="evidence" value="ECO:0007669"/>
    <property type="project" value="InterPro"/>
</dbReference>
<dbReference type="InterPro" id="IPR045845">
    <property type="entry name" value="BSK"/>
</dbReference>
<sequence length="67" mass="7297">RIVAESVIYSYGTVLLDLLSGKHIPPSHALDLIRGKNALLLMDSSLEGQYANDDATNYTSSKAERGF</sequence>
<evidence type="ECO:0000313" key="1">
    <source>
        <dbReference type="EMBL" id="MCI18105.1"/>
    </source>
</evidence>
<dbReference type="GO" id="GO:0005524">
    <property type="term" value="F:ATP binding"/>
    <property type="evidence" value="ECO:0007669"/>
    <property type="project" value="UniProtKB-KW"/>
</dbReference>
<dbReference type="EMBL" id="LXQA010108531">
    <property type="protein sequence ID" value="MCI18105.1"/>
    <property type="molecule type" value="Genomic_DNA"/>
</dbReference>
<feature type="non-terminal residue" evidence="1">
    <location>
        <position position="1"/>
    </location>
</feature>
<dbReference type="PANTHER" id="PTHR45863">
    <property type="entry name" value="SERINE/THREONINE-PROTEIN KINASE BSK5"/>
    <property type="match status" value="1"/>
</dbReference>
<accession>A0A392Q4C0</accession>
<comment type="caution">
    <text evidence="1">The sequence shown here is derived from an EMBL/GenBank/DDBJ whole genome shotgun (WGS) entry which is preliminary data.</text>
</comment>
<dbReference type="GO" id="GO:0004672">
    <property type="term" value="F:protein kinase activity"/>
    <property type="evidence" value="ECO:0007669"/>
    <property type="project" value="InterPro"/>
</dbReference>
<organism evidence="1 2">
    <name type="scientific">Trifolium medium</name>
    <dbReference type="NCBI Taxonomy" id="97028"/>
    <lineage>
        <taxon>Eukaryota</taxon>
        <taxon>Viridiplantae</taxon>
        <taxon>Streptophyta</taxon>
        <taxon>Embryophyta</taxon>
        <taxon>Tracheophyta</taxon>
        <taxon>Spermatophyta</taxon>
        <taxon>Magnoliopsida</taxon>
        <taxon>eudicotyledons</taxon>
        <taxon>Gunneridae</taxon>
        <taxon>Pentapetalae</taxon>
        <taxon>rosids</taxon>
        <taxon>fabids</taxon>
        <taxon>Fabales</taxon>
        <taxon>Fabaceae</taxon>
        <taxon>Papilionoideae</taxon>
        <taxon>50 kb inversion clade</taxon>
        <taxon>NPAAA clade</taxon>
        <taxon>Hologalegina</taxon>
        <taxon>IRL clade</taxon>
        <taxon>Trifolieae</taxon>
        <taxon>Trifolium</taxon>
    </lineage>
</organism>
<name>A0A392Q4C0_9FABA</name>
<dbReference type="Proteomes" id="UP000265520">
    <property type="component" value="Unassembled WGS sequence"/>
</dbReference>
<dbReference type="GO" id="GO:0012505">
    <property type="term" value="C:endomembrane system"/>
    <property type="evidence" value="ECO:0007669"/>
    <property type="project" value="UniProtKB-SubCell"/>
</dbReference>
<dbReference type="PANTHER" id="PTHR45863:SF15">
    <property type="entry name" value="SERINE_THREONINE-PROTEIN KINASE BSK2"/>
    <property type="match status" value="1"/>
</dbReference>
<keyword evidence="1" id="KW-0808">Transferase</keyword>
<dbReference type="Gene3D" id="1.10.510.10">
    <property type="entry name" value="Transferase(Phosphotransferase) domain 1"/>
    <property type="match status" value="1"/>
</dbReference>
<proteinExistence type="predicted"/>
<protein>
    <submittedName>
        <fullName evidence="1">Putative serine/threonine-protein kinase</fullName>
    </submittedName>
</protein>
<keyword evidence="1" id="KW-0418">Kinase</keyword>
<keyword evidence="2" id="KW-1185">Reference proteome</keyword>
<dbReference type="AlphaFoldDB" id="A0A392Q4C0"/>
<evidence type="ECO:0000313" key="2">
    <source>
        <dbReference type="Proteomes" id="UP000265520"/>
    </source>
</evidence>
<reference evidence="1 2" key="1">
    <citation type="journal article" date="2018" name="Front. Plant Sci.">
        <title>Red Clover (Trifolium pratense) and Zigzag Clover (T. medium) - A Picture of Genomic Similarities and Differences.</title>
        <authorList>
            <person name="Dluhosova J."/>
            <person name="Istvanek J."/>
            <person name="Nedelnik J."/>
            <person name="Repkova J."/>
        </authorList>
    </citation>
    <scope>NUCLEOTIDE SEQUENCE [LARGE SCALE GENOMIC DNA]</scope>
    <source>
        <strain evidence="2">cv. 10/8</strain>
        <tissue evidence="1">Leaf</tissue>
    </source>
</reference>